<gene>
    <name evidence="6 9" type="primary">ackA</name>
    <name evidence="9" type="ORF">BTBSAS_10281</name>
    <name evidence="8" type="ORF">CNY62_09280</name>
</gene>
<dbReference type="Pfam" id="PF00871">
    <property type="entry name" value="Acetate_kinase"/>
    <property type="match status" value="1"/>
</dbReference>
<feature type="binding site" evidence="6">
    <location>
        <position position="8"/>
    </location>
    <ligand>
        <name>Mg(2+)</name>
        <dbReference type="ChEBI" id="CHEBI:18420"/>
    </ligand>
</feature>
<protein>
    <recommendedName>
        <fullName evidence="6">Acetate kinase</fullName>
        <ecNumber evidence="6">2.7.2.1</ecNumber>
    </recommendedName>
    <alternativeName>
        <fullName evidence="6">Acetokinase</fullName>
    </alternativeName>
</protein>
<dbReference type="KEGG" id="bths:CNY62_09280"/>
<dbReference type="Proteomes" id="UP000270190">
    <property type="component" value="Unassembled WGS sequence"/>
</dbReference>
<evidence type="ECO:0000256" key="2">
    <source>
        <dbReference type="ARBA" id="ARBA00022679"/>
    </source>
</evidence>
<dbReference type="PANTHER" id="PTHR21060:SF15">
    <property type="entry name" value="ACETATE KINASE-RELATED"/>
    <property type="match status" value="1"/>
</dbReference>
<feature type="binding site" evidence="6">
    <location>
        <begin position="330"/>
        <end position="334"/>
    </location>
    <ligand>
        <name>ATP</name>
        <dbReference type="ChEBI" id="CHEBI:30616"/>
    </ligand>
</feature>
<comment type="subunit">
    <text evidence="6">Homodimer.</text>
</comment>
<feature type="active site" description="Proton donor/acceptor" evidence="6">
    <location>
        <position position="147"/>
    </location>
</feature>
<comment type="subcellular location">
    <subcellularLocation>
        <location evidence="6">Cytoplasm</location>
    </subcellularLocation>
</comment>
<dbReference type="EMBL" id="CP023483">
    <property type="protein sequence ID" value="ATF26568.1"/>
    <property type="molecule type" value="Genomic_DNA"/>
</dbReference>
<dbReference type="OrthoDB" id="9802453at2"/>
<dbReference type="GO" id="GO:0006083">
    <property type="term" value="P:acetate metabolic process"/>
    <property type="evidence" value="ECO:0007669"/>
    <property type="project" value="TreeGrafter"/>
</dbReference>
<dbReference type="PIRSF" id="PIRSF000722">
    <property type="entry name" value="Acetate_prop_kin"/>
    <property type="match status" value="1"/>
</dbReference>
<keyword evidence="2 6" id="KW-0808">Transferase</keyword>
<feature type="site" description="Transition state stabilizer" evidence="6">
    <location>
        <position position="240"/>
    </location>
</feature>
<evidence type="ECO:0000256" key="6">
    <source>
        <dbReference type="HAMAP-Rule" id="MF_00020"/>
    </source>
</evidence>
<dbReference type="Gene3D" id="3.30.420.40">
    <property type="match status" value="2"/>
</dbReference>
<evidence type="ECO:0000256" key="4">
    <source>
        <dbReference type="ARBA" id="ARBA00022777"/>
    </source>
</evidence>
<feature type="binding site" evidence="6">
    <location>
        <begin position="282"/>
        <end position="284"/>
    </location>
    <ligand>
        <name>ATP</name>
        <dbReference type="ChEBI" id="CHEBI:30616"/>
    </ligand>
</feature>
<reference evidence="11" key="3">
    <citation type="submission" date="2018-04" db="EMBL/GenBank/DDBJ databases">
        <authorList>
            <person name="Illikoud N."/>
        </authorList>
    </citation>
    <scope>NUCLEOTIDE SEQUENCE [LARGE SCALE GENOMIC DNA]</scope>
</reference>
<evidence type="ECO:0000313" key="8">
    <source>
        <dbReference type="EMBL" id="ATF26568.1"/>
    </source>
</evidence>
<dbReference type="InterPro" id="IPR043129">
    <property type="entry name" value="ATPase_NBD"/>
</dbReference>
<keyword evidence="6" id="KW-0963">Cytoplasm</keyword>
<comment type="function">
    <text evidence="6">Catalyzes the formation of acetyl phosphate from acetate and ATP. Can also catalyze the reverse reaction.</text>
</comment>
<dbReference type="PANTHER" id="PTHR21060">
    <property type="entry name" value="ACETATE KINASE"/>
    <property type="match status" value="1"/>
</dbReference>
<dbReference type="EC" id="2.7.2.1" evidence="6"/>
<evidence type="ECO:0000256" key="5">
    <source>
        <dbReference type="ARBA" id="ARBA00022840"/>
    </source>
</evidence>
<dbReference type="InterPro" id="IPR004372">
    <property type="entry name" value="Ac/propionate_kinase"/>
</dbReference>
<dbReference type="GO" id="GO:0000287">
    <property type="term" value="F:magnesium ion binding"/>
    <property type="evidence" value="ECO:0007669"/>
    <property type="project" value="UniProtKB-UniRule"/>
</dbReference>
<feature type="binding site" evidence="6">
    <location>
        <begin position="207"/>
        <end position="211"/>
    </location>
    <ligand>
        <name>ATP</name>
        <dbReference type="ChEBI" id="CHEBI:30616"/>
    </ligand>
</feature>
<evidence type="ECO:0000256" key="7">
    <source>
        <dbReference type="RuleBase" id="RU003835"/>
    </source>
</evidence>
<dbReference type="GO" id="GO:0006085">
    <property type="term" value="P:acetyl-CoA biosynthetic process"/>
    <property type="evidence" value="ECO:0007669"/>
    <property type="project" value="UniProtKB-UniRule"/>
</dbReference>
<keyword evidence="6" id="KW-0479">Metal-binding</keyword>
<feature type="binding site" evidence="6">
    <location>
        <position position="386"/>
    </location>
    <ligand>
        <name>Mg(2+)</name>
        <dbReference type="ChEBI" id="CHEBI:18420"/>
    </ligand>
</feature>
<keyword evidence="10" id="KW-1185">Reference proteome</keyword>
<name>A0A1D2LLN0_BROTH</name>
<reference evidence="8 10" key="1">
    <citation type="submission" date="2017-09" db="EMBL/GenBank/DDBJ databases">
        <title>Complete Genome Sequences of Two Strains of the Meat Spoilage Bacterium Brochothrix thermosphacta Isolated from Ground Chicken.</title>
        <authorList>
            <person name="Paoli G.C."/>
            <person name="Wijey C."/>
            <person name="Chen C.-Y."/>
            <person name="Nguyen L."/>
            <person name="Yan X."/>
            <person name="Irwin P.L."/>
        </authorList>
    </citation>
    <scope>NUCLEOTIDE SEQUENCE [LARGE SCALE GENOMIC DNA]</scope>
    <source>
        <strain evidence="8 10">BI</strain>
    </source>
</reference>
<keyword evidence="4 6" id="KW-0418">Kinase</keyword>
<organism evidence="8 10">
    <name type="scientific">Brochothrix thermosphacta</name>
    <name type="common">Microbacterium thermosphactum</name>
    <dbReference type="NCBI Taxonomy" id="2756"/>
    <lineage>
        <taxon>Bacteria</taxon>
        <taxon>Bacillati</taxon>
        <taxon>Bacillota</taxon>
        <taxon>Bacilli</taxon>
        <taxon>Bacillales</taxon>
        <taxon>Listeriaceae</taxon>
        <taxon>Brochothrix</taxon>
    </lineage>
</organism>
<dbReference type="InterPro" id="IPR000890">
    <property type="entry name" value="Aliphatic_acid_kin_short-chain"/>
</dbReference>
<dbReference type="RefSeq" id="WP_069119219.1">
    <property type="nucleotide sequence ID" value="NZ_CBCPHX010000002.1"/>
</dbReference>
<evidence type="ECO:0000256" key="3">
    <source>
        <dbReference type="ARBA" id="ARBA00022741"/>
    </source>
</evidence>
<keyword evidence="6" id="KW-0460">Magnesium</keyword>
<dbReference type="CDD" id="cd24010">
    <property type="entry name" value="ASKHA_NBD_AcK_PK"/>
    <property type="match status" value="1"/>
</dbReference>
<keyword evidence="5 6" id="KW-0067">ATP-binding</keyword>
<dbReference type="EMBL" id="OUNC01000001">
    <property type="protein sequence ID" value="SPP26119.1"/>
    <property type="molecule type" value="Genomic_DNA"/>
</dbReference>
<dbReference type="PROSITE" id="PS01076">
    <property type="entry name" value="ACETATE_KINASE_2"/>
    <property type="match status" value="1"/>
</dbReference>
<comment type="similarity">
    <text evidence="1 6 7">Belongs to the acetokinase family.</text>
</comment>
<dbReference type="GeneID" id="66536731"/>
<dbReference type="AlphaFoldDB" id="A0A1D2LLN0"/>
<dbReference type="SUPFAM" id="SSF53067">
    <property type="entry name" value="Actin-like ATPase domain"/>
    <property type="match status" value="2"/>
</dbReference>
<proteinExistence type="inferred from homology"/>
<keyword evidence="3 6" id="KW-0547">Nucleotide-binding</keyword>
<accession>A0A1D2LLN0</accession>
<dbReference type="UniPathway" id="UPA00340">
    <property type="reaction ID" value="UER00458"/>
</dbReference>
<comment type="catalytic activity">
    <reaction evidence="6">
        <text>acetate + ATP = acetyl phosphate + ADP</text>
        <dbReference type="Rhea" id="RHEA:11352"/>
        <dbReference type="ChEBI" id="CHEBI:22191"/>
        <dbReference type="ChEBI" id="CHEBI:30089"/>
        <dbReference type="ChEBI" id="CHEBI:30616"/>
        <dbReference type="ChEBI" id="CHEBI:456216"/>
        <dbReference type="EC" id="2.7.2.1"/>
    </reaction>
</comment>
<dbReference type="InterPro" id="IPR023865">
    <property type="entry name" value="Aliphatic_acid_kinase_CS"/>
</dbReference>
<dbReference type="PRINTS" id="PR00471">
    <property type="entry name" value="ACETATEKNASE"/>
</dbReference>
<evidence type="ECO:0000313" key="10">
    <source>
        <dbReference type="Proteomes" id="UP000243591"/>
    </source>
</evidence>
<feature type="site" description="Transition state stabilizer" evidence="6">
    <location>
        <position position="179"/>
    </location>
</feature>
<dbReference type="Proteomes" id="UP000243591">
    <property type="component" value="Chromosome"/>
</dbReference>
<comment type="pathway">
    <text evidence="6">Metabolic intermediate biosynthesis; acetyl-CoA biosynthesis; acetyl-CoA from acetate: step 1/2.</text>
</comment>
<evidence type="ECO:0000313" key="9">
    <source>
        <dbReference type="EMBL" id="SPP26119.1"/>
    </source>
</evidence>
<evidence type="ECO:0000256" key="1">
    <source>
        <dbReference type="ARBA" id="ARBA00008748"/>
    </source>
</evidence>
<evidence type="ECO:0000313" key="11">
    <source>
        <dbReference type="Proteomes" id="UP000270190"/>
    </source>
</evidence>
<dbReference type="HAMAP" id="MF_00020">
    <property type="entry name" value="Acetate_kinase"/>
    <property type="match status" value="1"/>
</dbReference>
<dbReference type="NCBIfam" id="TIGR00016">
    <property type="entry name" value="ackA"/>
    <property type="match status" value="1"/>
</dbReference>
<feature type="binding site" evidence="6">
    <location>
        <position position="90"/>
    </location>
    <ligand>
        <name>substrate</name>
    </ligand>
</feature>
<comment type="cofactor">
    <cofactor evidence="6">
        <name>Mg(2+)</name>
        <dbReference type="ChEBI" id="CHEBI:18420"/>
    </cofactor>
    <cofactor evidence="6">
        <name>Mn(2+)</name>
        <dbReference type="ChEBI" id="CHEBI:29035"/>
    </cofactor>
    <text evidence="6">Mg(2+). Can also accept Mn(2+).</text>
</comment>
<dbReference type="STRING" id="2756.BFR44_08120"/>
<dbReference type="GO" id="GO:0008776">
    <property type="term" value="F:acetate kinase activity"/>
    <property type="evidence" value="ECO:0007669"/>
    <property type="project" value="UniProtKB-UniRule"/>
</dbReference>
<feature type="binding site" evidence="6">
    <location>
        <position position="15"/>
    </location>
    <ligand>
        <name>ATP</name>
        <dbReference type="ChEBI" id="CHEBI:30616"/>
    </ligand>
</feature>
<dbReference type="GO" id="GO:0005737">
    <property type="term" value="C:cytoplasm"/>
    <property type="evidence" value="ECO:0007669"/>
    <property type="project" value="UniProtKB-SubCell"/>
</dbReference>
<sequence length="401" mass="43475">MQKIMAVNAGSSSLKFQLFEMPSETVLAKGLIERIGLKDSVISIKTKEGKKHEQTLDLADHDQAVKMILEFLISLDVVKSLDEITGTGHRVVHGGETFASSALVTEEVLKEIDKLAAFAPLHNKANATGIRSFQEAIPTATTVAVFDTAFHQTMPETSFLYSIPFRYYKEHGIRKYGFHGTSHNYISKETATFMKQDVKDLRIISCHIGNGASICAIKDGKSLDTSMGFTPLEGLTMGTRSGNLDPAVVPYLMEKENLTAAEVIDVFNKQSGLLGISELSSDLRDVTTAAQEGVHQSELALSIFIKRIKETIGAYAVEMGGVDAIVFTAGVGENSAVVRSGAIEGLGFMGVELDEALNQSNENRDSARSISTDASKVQVLIIPTDEEVEIARDVVTVQNEK</sequence>
<reference evidence="9" key="2">
    <citation type="submission" date="2018-04" db="EMBL/GenBank/DDBJ databases">
        <authorList>
            <person name="Go L.Y."/>
            <person name="Mitchell J.A."/>
        </authorList>
    </citation>
    <scope>NUCLEOTIDE SEQUENCE</scope>
    <source>
        <strain evidence="9">BSAS1 3</strain>
    </source>
</reference>
<dbReference type="PROSITE" id="PS01075">
    <property type="entry name" value="ACETATE_KINASE_1"/>
    <property type="match status" value="1"/>
</dbReference>
<dbReference type="GO" id="GO:0005524">
    <property type="term" value="F:ATP binding"/>
    <property type="evidence" value="ECO:0007669"/>
    <property type="project" value="UniProtKB-KW"/>
</dbReference>